<reference evidence="11 12" key="1">
    <citation type="submission" date="2015-07" db="EMBL/GenBank/DDBJ databases">
        <title>Isolation and Genomic Characterization of a Novel Halophilic Metal-Reducing Deltaproteobacterium from the Deep Subsurface.</title>
        <authorList>
            <person name="Badalamenti J.P."/>
            <person name="Summers Z.M."/>
            <person name="Gralnick J.A."/>
            <person name="Bond D.R."/>
        </authorList>
    </citation>
    <scope>NUCLEOTIDE SEQUENCE [LARGE SCALE GENOMIC DNA]</scope>
    <source>
        <strain evidence="11 12">WTL</strain>
    </source>
</reference>
<dbReference type="AlphaFoldDB" id="A0A0M4D044"/>
<evidence type="ECO:0000256" key="10">
    <source>
        <dbReference type="RuleBase" id="RU361207"/>
    </source>
</evidence>
<dbReference type="EMBL" id="CP010802">
    <property type="protein sequence ID" value="ALC15796.1"/>
    <property type="molecule type" value="Genomic_DNA"/>
</dbReference>
<evidence type="ECO:0000256" key="3">
    <source>
        <dbReference type="ARBA" id="ARBA00012560"/>
    </source>
</evidence>
<keyword evidence="5 10" id="KW-0328">Glycosyltransferase</keyword>
<evidence type="ECO:0000256" key="8">
    <source>
        <dbReference type="ARBA" id="ARBA00031423"/>
    </source>
</evidence>
<dbReference type="GO" id="GO:0004134">
    <property type="term" value="F:4-alpha-glucanotransferase activity"/>
    <property type="evidence" value="ECO:0007669"/>
    <property type="project" value="UniProtKB-EC"/>
</dbReference>
<keyword evidence="7 10" id="KW-0119">Carbohydrate metabolism</keyword>
<evidence type="ECO:0000256" key="7">
    <source>
        <dbReference type="ARBA" id="ARBA00023277"/>
    </source>
</evidence>
<name>A0A0M4D044_9BACT</name>
<dbReference type="STRING" id="1603606.DSOUD_1010"/>
<dbReference type="OrthoDB" id="9761577at2"/>
<dbReference type="NCBIfam" id="NF011080">
    <property type="entry name" value="PRK14508.1-3"/>
    <property type="match status" value="1"/>
</dbReference>
<accession>A0A0M4D044</accession>
<dbReference type="PATRIC" id="fig|1603606.3.peg.1107"/>
<protein>
    <recommendedName>
        <fullName evidence="4 10">4-alpha-glucanotransferase</fullName>
        <ecNumber evidence="3 10">2.4.1.25</ecNumber>
    </recommendedName>
    <alternativeName>
        <fullName evidence="8 10">Amylomaltase</fullName>
    </alternativeName>
    <alternativeName>
        <fullName evidence="9 10">Disproportionating enzyme</fullName>
    </alternativeName>
</protein>
<sequence>MKQKRVSGILLHPTSLPGPYGLGSLGSEAYRFIDFLSGAGQSIWQILPLGPTGYGDSPYSAFSAFAGNPLLICPERLVERGDLDPADLAGVRMPEGEAHFGFVQGFLGRLLHKGAACFERQGAGARRAAYERFCSEQAYWLNDYAIFQALRSHFEHRSWNEWPEEIRCRRDSALHFWGEELAATIRVHKYAQFVFFEQWFALRDYAASRGVRILGDLPIFVALDSADVWANQHLFHLNEEGRPLLVAGVPPDYFSTTGQRWGNPLYRWEAMAEEGYAWWLSRFRWNLAQTDLVRIDHFRGFEACWAIPAEEKTAVNGQWLKVPGAELFRALKAALGRVPIIAEDLGLITPEVEALRREFGFPGMKILQFAFGSGADNPYLPHNLESDCVVYTGTHDNDTTLGWWRKLSGQEREGVRAYLGSSGRDQPWELIRAALASVGAYCIIPLQDLLALGSEARMNTPGRAGGNWGWRFSPGDLGVDLQQRLSALTALYGRHLRPPENGP</sequence>
<dbReference type="NCBIfam" id="NF011079">
    <property type="entry name" value="PRK14508.1-2"/>
    <property type="match status" value="1"/>
</dbReference>
<evidence type="ECO:0000256" key="1">
    <source>
        <dbReference type="ARBA" id="ARBA00000439"/>
    </source>
</evidence>
<dbReference type="InterPro" id="IPR003385">
    <property type="entry name" value="Glyco_hydro_77"/>
</dbReference>
<comment type="catalytic activity">
    <reaction evidence="1 10">
        <text>Transfers a segment of a (1-&gt;4)-alpha-D-glucan to a new position in an acceptor, which may be glucose or a (1-&gt;4)-alpha-D-glucan.</text>
        <dbReference type="EC" id="2.4.1.25"/>
    </reaction>
</comment>
<gene>
    <name evidence="11" type="primary">malQ</name>
    <name evidence="11" type="ORF">DSOUD_1010</name>
</gene>
<evidence type="ECO:0000256" key="6">
    <source>
        <dbReference type="ARBA" id="ARBA00022679"/>
    </source>
</evidence>
<keyword evidence="6 10" id="KW-0808">Transferase</keyword>
<evidence type="ECO:0000313" key="12">
    <source>
        <dbReference type="Proteomes" id="UP000057158"/>
    </source>
</evidence>
<dbReference type="Proteomes" id="UP000057158">
    <property type="component" value="Chromosome"/>
</dbReference>
<evidence type="ECO:0000256" key="2">
    <source>
        <dbReference type="ARBA" id="ARBA00005684"/>
    </source>
</evidence>
<dbReference type="NCBIfam" id="TIGR00217">
    <property type="entry name" value="malQ"/>
    <property type="match status" value="1"/>
</dbReference>
<dbReference type="GO" id="GO:0005975">
    <property type="term" value="P:carbohydrate metabolic process"/>
    <property type="evidence" value="ECO:0007669"/>
    <property type="project" value="InterPro"/>
</dbReference>
<evidence type="ECO:0000313" key="11">
    <source>
        <dbReference type="EMBL" id="ALC15796.1"/>
    </source>
</evidence>
<organism evidence="11 12">
    <name type="scientific">Desulfuromonas soudanensis</name>
    <dbReference type="NCBI Taxonomy" id="1603606"/>
    <lineage>
        <taxon>Bacteria</taxon>
        <taxon>Pseudomonadati</taxon>
        <taxon>Thermodesulfobacteriota</taxon>
        <taxon>Desulfuromonadia</taxon>
        <taxon>Desulfuromonadales</taxon>
        <taxon>Desulfuromonadaceae</taxon>
        <taxon>Desulfuromonas</taxon>
    </lineage>
</organism>
<dbReference type="Pfam" id="PF02446">
    <property type="entry name" value="Glyco_hydro_77"/>
    <property type="match status" value="1"/>
</dbReference>
<proteinExistence type="inferred from homology"/>
<evidence type="ECO:0000256" key="9">
    <source>
        <dbReference type="ARBA" id="ARBA00031501"/>
    </source>
</evidence>
<evidence type="ECO:0000256" key="4">
    <source>
        <dbReference type="ARBA" id="ARBA00020295"/>
    </source>
</evidence>
<evidence type="ECO:0000256" key="5">
    <source>
        <dbReference type="ARBA" id="ARBA00022676"/>
    </source>
</evidence>
<dbReference type="PANTHER" id="PTHR32438">
    <property type="entry name" value="4-ALPHA-GLUCANOTRANSFERASE DPE1, CHLOROPLASTIC/AMYLOPLASTIC"/>
    <property type="match status" value="1"/>
</dbReference>
<dbReference type="PANTHER" id="PTHR32438:SF5">
    <property type="entry name" value="4-ALPHA-GLUCANOTRANSFERASE DPE1, CHLOROPLASTIC_AMYLOPLASTIC"/>
    <property type="match status" value="1"/>
</dbReference>
<comment type="similarity">
    <text evidence="2 10">Belongs to the disproportionating enzyme family.</text>
</comment>
<dbReference type="EC" id="2.4.1.25" evidence="3 10"/>
<keyword evidence="12" id="KW-1185">Reference proteome</keyword>
<dbReference type="SUPFAM" id="SSF51445">
    <property type="entry name" value="(Trans)glycosidases"/>
    <property type="match status" value="1"/>
</dbReference>
<dbReference type="InterPro" id="IPR017853">
    <property type="entry name" value="GH"/>
</dbReference>
<dbReference type="KEGG" id="des:DSOUD_1010"/>
<dbReference type="Gene3D" id="3.20.20.80">
    <property type="entry name" value="Glycosidases"/>
    <property type="match status" value="1"/>
</dbReference>